<dbReference type="InterPro" id="IPR039907">
    <property type="entry name" value="NOB1"/>
</dbReference>
<dbReference type="Pfam" id="PF08772">
    <property type="entry name" value="Zn_ribbon_NOB1"/>
    <property type="match status" value="1"/>
</dbReference>
<sequence length="409" mass="42736">MPSDLSGASGISPVHAAPPPAARSKPSAQRLPSDLSGAAGTSLVALHALLPPSERDALRERAGAALSSPPAGSHLASPGLRLLHPGRVFLAPAVFSASECAAVCGAVRSAALERGGWDTDRHSRHRTVDLPLSAAAAVEPLVRARLFERLLRPLAAEFLGPGFLPEHLRFRDVFYVRYAAGGGGQTSLGVHADGSAFSVNVLLSDPADFSGGGTCFEAAGATLQPPRGAALGHSGTVRHGGAPITGGERLLLVGFVDVEPHAYGGGSVGWAAFNGYCKFGDAAWRRGPVPALETLFCARCGSDALQRVAASVDSKGKQKLHLSAKRKNDIRGTKFSLPKPGKQNRFAGDLLLREDQLLMGAWKTKVKVGKGQVESMFGADIIDNAGRERRGKAKKNSEAKACGMRRAWS</sequence>
<dbReference type="EMBL" id="BRYB01001328">
    <property type="protein sequence ID" value="GMI23325.1"/>
    <property type="molecule type" value="Genomic_DNA"/>
</dbReference>
<protein>
    <recommendedName>
        <fullName evidence="7">Fe2OG dioxygenase domain-containing protein</fullName>
    </recommendedName>
</protein>
<evidence type="ECO:0000313" key="8">
    <source>
        <dbReference type="EMBL" id="GMI23325.1"/>
    </source>
</evidence>
<keyword evidence="9" id="KW-1185">Reference proteome</keyword>
<dbReference type="SMART" id="SM00702">
    <property type="entry name" value="P4Hc"/>
    <property type="match status" value="1"/>
</dbReference>
<keyword evidence="5" id="KW-0408">Iron</keyword>
<accession>A0ABQ6MBN7</accession>
<dbReference type="PANTHER" id="PTHR12814:SF2">
    <property type="entry name" value="RNA-BINDING PROTEIN NOB1"/>
    <property type="match status" value="1"/>
</dbReference>
<dbReference type="Gene3D" id="2.60.120.620">
    <property type="entry name" value="q2cbj1_9rhob like domain"/>
    <property type="match status" value="1"/>
</dbReference>
<keyword evidence="3" id="KW-0223">Dioxygenase</keyword>
<dbReference type="InterPro" id="IPR005123">
    <property type="entry name" value="Oxoglu/Fe-dep_dioxygenase_dom"/>
</dbReference>
<evidence type="ECO:0000259" key="7">
    <source>
        <dbReference type="PROSITE" id="PS51471"/>
    </source>
</evidence>
<comment type="caution">
    <text evidence="8">The sequence shown here is derived from an EMBL/GenBank/DDBJ whole genome shotgun (WGS) entry which is preliminary data.</text>
</comment>
<dbReference type="PANTHER" id="PTHR12814">
    <property type="entry name" value="RNA-BINDING PROTEIN NOB1"/>
    <property type="match status" value="1"/>
</dbReference>
<dbReference type="InterPro" id="IPR036283">
    <property type="entry name" value="NOB1_Zf-like_sf"/>
</dbReference>
<evidence type="ECO:0000256" key="6">
    <source>
        <dbReference type="SAM" id="MobiDB-lite"/>
    </source>
</evidence>
<evidence type="ECO:0000256" key="3">
    <source>
        <dbReference type="ARBA" id="ARBA00022964"/>
    </source>
</evidence>
<organism evidence="8 9">
    <name type="scientific">Tetraparma gracilis</name>
    <dbReference type="NCBI Taxonomy" id="2962635"/>
    <lineage>
        <taxon>Eukaryota</taxon>
        <taxon>Sar</taxon>
        <taxon>Stramenopiles</taxon>
        <taxon>Ochrophyta</taxon>
        <taxon>Bolidophyceae</taxon>
        <taxon>Parmales</taxon>
        <taxon>Triparmaceae</taxon>
        <taxon>Tetraparma</taxon>
    </lineage>
</organism>
<comment type="cofactor">
    <cofactor evidence="1">
        <name>L-ascorbate</name>
        <dbReference type="ChEBI" id="CHEBI:38290"/>
    </cofactor>
</comment>
<dbReference type="InterPro" id="IPR006620">
    <property type="entry name" value="Pro_4_hyd_alph"/>
</dbReference>
<feature type="region of interest" description="Disordered" evidence="6">
    <location>
        <begin position="1"/>
        <end position="34"/>
    </location>
</feature>
<dbReference type="InterPro" id="IPR014881">
    <property type="entry name" value="NOB1_Zn-bd"/>
</dbReference>
<dbReference type="PROSITE" id="PS51471">
    <property type="entry name" value="FE2OG_OXY"/>
    <property type="match status" value="1"/>
</dbReference>
<evidence type="ECO:0000256" key="2">
    <source>
        <dbReference type="ARBA" id="ARBA00022723"/>
    </source>
</evidence>
<reference evidence="8 9" key="1">
    <citation type="journal article" date="2023" name="Commun. Biol.">
        <title>Genome analysis of Parmales, the sister group of diatoms, reveals the evolutionary specialization of diatoms from phago-mixotrophs to photoautotrophs.</title>
        <authorList>
            <person name="Ban H."/>
            <person name="Sato S."/>
            <person name="Yoshikawa S."/>
            <person name="Yamada K."/>
            <person name="Nakamura Y."/>
            <person name="Ichinomiya M."/>
            <person name="Sato N."/>
            <person name="Blanc-Mathieu R."/>
            <person name="Endo H."/>
            <person name="Kuwata A."/>
            <person name="Ogata H."/>
        </authorList>
    </citation>
    <scope>NUCLEOTIDE SEQUENCE [LARGE SCALE GENOMIC DNA]</scope>
</reference>
<evidence type="ECO:0000313" key="9">
    <source>
        <dbReference type="Proteomes" id="UP001165060"/>
    </source>
</evidence>
<feature type="region of interest" description="Disordered" evidence="6">
    <location>
        <begin position="388"/>
        <end position="409"/>
    </location>
</feature>
<keyword evidence="4" id="KW-0560">Oxidoreductase</keyword>
<proteinExistence type="predicted"/>
<name>A0ABQ6MBN7_9STRA</name>
<evidence type="ECO:0000256" key="1">
    <source>
        <dbReference type="ARBA" id="ARBA00001961"/>
    </source>
</evidence>
<dbReference type="Proteomes" id="UP001165060">
    <property type="component" value="Unassembled WGS sequence"/>
</dbReference>
<evidence type="ECO:0000256" key="5">
    <source>
        <dbReference type="ARBA" id="ARBA00023004"/>
    </source>
</evidence>
<feature type="domain" description="Fe2OG dioxygenase" evidence="7">
    <location>
        <begin position="169"/>
        <end position="258"/>
    </location>
</feature>
<dbReference type="Gene3D" id="6.20.210.10">
    <property type="entry name" value="Nin one binding (NOB1), Zn-ribbon-like"/>
    <property type="match status" value="1"/>
</dbReference>
<keyword evidence="2" id="KW-0479">Metal-binding</keyword>
<evidence type="ECO:0000256" key="4">
    <source>
        <dbReference type="ARBA" id="ARBA00023002"/>
    </source>
</evidence>
<gene>
    <name evidence="8" type="ORF">TeGR_g3674</name>
</gene>
<dbReference type="SUPFAM" id="SSF144206">
    <property type="entry name" value="NOB1 zinc finger-like"/>
    <property type="match status" value="1"/>
</dbReference>